<name>A0AAV5IQJ4_9ROSI</name>
<organism evidence="7 8">
    <name type="scientific">Rubroshorea leprosula</name>
    <dbReference type="NCBI Taxonomy" id="152421"/>
    <lineage>
        <taxon>Eukaryota</taxon>
        <taxon>Viridiplantae</taxon>
        <taxon>Streptophyta</taxon>
        <taxon>Embryophyta</taxon>
        <taxon>Tracheophyta</taxon>
        <taxon>Spermatophyta</taxon>
        <taxon>Magnoliopsida</taxon>
        <taxon>eudicotyledons</taxon>
        <taxon>Gunneridae</taxon>
        <taxon>Pentapetalae</taxon>
        <taxon>rosids</taxon>
        <taxon>malvids</taxon>
        <taxon>Malvales</taxon>
        <taxon>Dipterocarpaceae</taxon>
        <taxon>Rubroshorea</taxon>
    </lineage>
</organism>
<feature type="domain" description="HTH myb-type" evidence="6">
    <location>
        <begin position="70"/>
        <end position="124"/>
    </location>
</feature>
<dbReference type="EMBL" id="BPVZ01000016">
    <property type="protein sequence ID" value="GKV00815.1"/>
    <property type="molecule type" value="Genomic_DNA"/>
</dbReference>
<proteinExistence type="predicted"/>
<evidence type="ECO:0000313" key="8">
    <source>
        <dbReference type="Proteomes" id="UP001054252"/>
    </source>
</evidence>
<dbReference type="Proteomes" id="UP001054252">
    <property type="component" value="Unassembled WGS sequence"/>
</dbReference>
<dbReference type="SMART" id="SM00717">
    <property type="entry name" value="SANT"/>
    <property type="match status" value="2"/>
</dbReference>
<evidence type="ECO:0000256" key="4">
    <source>
        <dbReference type="SAM" id="MobiDB-lite"/>
    </source>
</evidence>
<feature type="region of interest" description="Disordered" evidence="4">
    <location>
        <begin position="133"/>
        <end position="173"/>
    </location>
</feature>
<keyword evidence="2" id="KW-0238">DNA-binding</keyword>
<gene>
    <name evidence="7" type="ORF">SLEP1_g13439</name>
</gene>
<dbReference type="GO" id="GO:0003677">
    <property type="term" value="F:DNA binding"/>
    <property type="evidence" value="ECO:0007669"/>
    <property type="project" value="UniProtKB-KW"/>
</dbReference>
<evidence type="ECO:0000259" key="5">
    <source>
        <dbReference type="PROSITE" id="PS50090"/>
    </source>
</evidence>
<dbReference type="CDD" id="cd00167">
    <property type="entry name" value="SANT"/>
    <property type="match status" value="2"/>
</dbReference>
<sequence>MGKERAYDEKTSEVKKGTWSTEEDELLITQVQLHGQCKWSSRALQADYELLVGLNRSGKSCRRRWLNYLKPGIKRDDFSEDEEELIIKLHRLLGNRWSLIAGRLPGRTDNQIKNYWNNTLAKKVSKMTSTSLNQFHKKTVTKKNLSHDDSPKKESNIANSDPQNPNQVQMEENMSSSLANISDSLLVSIRENGSPNDGDVMNSSDVLQDWEKCEALSSDKEILGELPLSVLEFEYELSKLLHD</sequence>
<keyword evidence="3" id="KW-0539">Nucleus</keyword>
<reference evidence="7 8" key="1">
    <citation type="journal article" date="2021" name="Commun. Biol.">
        <title>The genome of Shorea leprosula (Dipterocarpaceae) highlights the ecological relevance of drought in aseasonal tropical rainforests.</title>
        <authorList>
            <person name="Ng K.K.S."/>
            <person name="Kobayashi M.J."/>
            <person name="Fawcett J.A."/>
            <person name="Hatakeyama M."/>
            <person name="Paape T."/>
            <person name="Ng C.H."/>
            <person name="Ang C.C."/>
            <person name="Tnah L.H."/>
            <person name="Lee C.T."/>
            <person name="Nishiyama T."/>
            <person name="Sese J."/>
            <person name="O'Brien M.J."/>
            <person name="Copetti D."/>
            <person name="Mohd Noor M.I."/>
            <person name="Ong R.C."/>
            <person name="Putra M."/>
            <person name="Sireger I.Z."/>
            <person name="Indrioko S."/>
            <person name="Kosugi Y."/>
            <person name="Izuno A."/>
            <person name="Isagi Y."/>
            <person name="Lee S.L."/>
            <person name="Shimizu K.K."/>
        </authorList>
    </citation>
    <scope>NUCLEOTIDE SEQUENCE [LARGE SCALE GENOMIC DNA]</scope>
    <source>
        <strain evidence="7">214</strain>
    </source>
</reference>
<comment type="subcellular location">
    <subcellularLocation>
        <location evidence="1">Nucleus</location>
    </subcellularLocation>
</comment>
<comment type="caution">
    <text evidence="7">The sequence shown here is derived from an EMBL/GenBank/DDBJ whole genome shotgun (WGS) entry which is preliminary data.</text>
</comment>
<evidence type="ECO:0000313" key="7">
    <source>
        <dbReference type="EMBL" id="GKV00815.1"/>
    </source>
</evidence>
<feature type="domain" description="Myb-like" evidence="5">
    <location>
        <begin position="70"/>
        <end position="120"/>
    </location>
</feature>
<dbReference type="InterPro" id="IPR009057">
    <property type="entry name" value="Homeodomain-like_sf"/>
</dbReference>
<dbReference type="InterPro" id="IPR015495">
    <property type="entry name" value="Myb_TF_plants"/>
</dbReference>
<dbReference type="InterPro" id="IPR001005">
    <property type="entry name" value="SANT/Myb"/>
</dbReference>
<dbReference type="GO" id="GO:0005634">
    <property type="term" value="C:nucleus"/>
    <property type="evidence" value="ECO:0007669"/>
    <property type="project" value="UniProtKB-SubCell"/>
</dbReference>
<feature type="domain" description="Myb-like" evidence="5">
    <location>
        <begin position="11"/>
        <end position="69"/>
    </location>
</feature>
<dbReference type="Pfam" id="PF00249">
    <property type="entry name" value="Myb_DNA-binding"/>
    <property type="match status" value="2"/>
</dbReference>
<feature type="compositionally biased region" description="Basic and acidic residues" evidence="4">
    <location>
        <begin position="145"/>
        <end position="155"/>
    </location>
</feature>
<evidence type="ECO:0000259" key="6">
    <source>
        <dbReference type="PROSITE" id="PS51294"/>
    </source>
</evidence>
<dbReference type="AlphaFoldDB" id="A0AAV5IQJ4"/>
<dbReference type="PROSITE" id="PS50090">
    <property type="entry name" value="MYB_LIKE"/>
    <property type="match status" value="2"/>
</dbReference>
<dbReference type="PROSITE" id="PS51294">
    <property type="entry name" value="HTH_MYB"/>
    <property type="match status" value="2"/>
</dbReference>
<evidence type="ECO:0000256" key="1">
    <source>
        <dbReference type="ARBA" id="ARBA00004123"/>
    </source>
</evidence>
<dbReference type="PANTHER" id="PTHR47999">
    <property type="entry name" value="TRANSCRIPTION FACTOR MYB8-RELATED-RELATED"/>
    <property type="match status" value="1"/>
</dbReference>
<dbReference type="Gene3D" id="1.10.10.60">
    <property type="entry name" value="Homeodomain-like"/>
    <property type="match status" value="2"/>
</dbReference>
<accession>A0AAV5IQJ4</accession>
<keyword evidence="8" id="KW-1185">Reference proteome</keyword>
<feature type="compositionally biased region" description="Polar residues" evidence="4">
    <location>
        <begin position="156"/>
        <end position="173"/>
    </location>
</feature>
<dbReference type="SUPFAM" id="SSF46689">
    <property type="entry name" value="Homeodomain-like"/>
    <property type="match status" value="1"/>
</dbReference>
<protein>
    <submittedName>
        <fullName evidence="7">Uncharacterized protein</fullName>
    </submittedName>
</protein>
<dbReference type="InterPro" id="IPR017930">
    <property type="entry name" value="Myb_dom"/>
</dbReference>
<feature type="domain" description="HTH myb-type" evidence="6">
    <location>
        <begin position="11"/>
        <end position="69"/>
    </location>
</feature>
<evidence type="ECO:0000256" key="2">
    <source>
        <dbReference type="ARBA" id="ARBA00023125"/>
    </source>
</evidence>
<dbReference type="PANTHER" id="PTHR47999:SF68">
    <property type="entry name" value="MYB DOMAIN PROTEIN 40"/>
    <property type="match status" value="1"/>
</dbReference>
<evidence type="ECO:0000256" key="3">
    <source>
        <dbReference type="ARBA" id="ARBA00023242"/>
    </source>
</evidence>